<organism evidence="1 2">
    <name type="scientific">Rhizophagus irregularis (strain DAOM 197198w)</name>
    <name type="common">Glomus intraradices</name>
    <dbReference type="NCBI Taxonomy" id="1432141"/>
    <lineage>
        <taxon>Eukaryota</taxon>
        <taxon>Fungi</taxon>
        <taxon>Fungi incertae sedis</taxon>
        <taxon>Mucoromycota</taxon>
        <taxon>Glomeromycotina</taxon>
        <taxon>Glomeromycetes</taxon>
        <taxon>Glomerales</taxon>
        <taxon>Glomeraceae</taxon>
        <taxon>Rhizophagus</taxon>
    </lineage>
</organism>
<keyword evidence="2" id="KW-1185">Reference proteome</keyword>
<comment type="caution">
    <text evidence="1">The sequence shown here is derived from an EMBL/GenBank/DDBJ whole genome shotgun (WGS) entry which is preliminary data.</text>
</comment>
<proteinExistence type="predicted"/>
<protein>
    <submittedName>
        <fullName evidence="1">Uncharacterized protein</fullName>
    </submittedName>
</protein>
<dbReference type="HOGENOM" id="CLU_2759061_0_0_1"/>
<dbReference type="Proteomes" id="UP000022910">
    <property type="component" value="Unassembled WGS sequence"/>
</dbReference>
<evidence type="ECO:0000313" key="1">
    <source>
        <dbReference type="EMBL" id="EXX72726.1"/>
    </source>
</evidence>
<reference evidence="1 2" key="1">
    <citation type="submission" date="2014-02" db="EMBL/GenBank/DDBJ databases">
        <title>Single nucleus genome sequencing reveals high similarity among nuclei of an endomycorrhizal fungus.</title>
        <authorList>
            <person name="Lin K."/>
            <person name="Geurts R."/>
            <person name="Zhang Z."/>
            <person name="Limpens E."/>
            <person name="Saunders D.G."/>
            <person name="Mu D."/>
            <person name="Pang E."/>
            <person name="Cao H."/>
            <person name="Cha H."/>
            <person name="Lin T."/>
            <person name="Zhou Q."/>
            <person name="Shang Y."/>
            <person name="Li Y."/>
            <person name="Ivanov S."/>
            <person name="Sharma T."/>
            <person name="Velzen R.V."/>
            <person name="Ruijter N.D."/>
            <person name="Aanen D.K."/>
            <person name="Win J."/>
            <person name="Kamoun S."/>
            <person name="Bisseling T."/>
            <person name="Huang S."/>
        </authorList>
    </citation>
    <scope>NUCLEOTIDE SEQUENCE [LARGE SCALE GENOMIC DNA]</scope>
    <source>
        <strain evidence="2">DAOM197198w</strain>
    </source>
</reference>
<dbReference type="EMBL" id="JEMT01015094">
    <property type="protein sequence ID" value="EXX72726.1"/>
    <property type="molecule type" value="Genomic_DNA"/>
</dbReference>
<name>A0A015LJ84_RHIIW</name>
<dbReference type="AlphaFoldDB" id="A0A015LJ84"/>
<sequence length="70" mass="8266">MSDATENVENMCNIIDNEQVKEHNLEKSWEFEQSISDWLKRIHQHREDLTITTDTTDFKSLSQVAETQNI</sequence>
<dbReference type="SMR" id="A0A015LJ84"/>
<gene>
    <name evidence="1" type="ORF">RirG_066600</name>
</gene>
<accession>A0A015LJ84</accession>
<evidence type="ECO:0000313" key="2">
    <source>
        <dbReference type="Proteomes" id="UP000022910"/>
    </source>
</evidence>